<protein>
    <submittedName>
        <fullName evidence="2">Uncharacterized protein</fullName>
    </submittedName>
</protein>
<feature type="non-terminal residue" evidence="2">
    <location>
        <position position="1"/>
    </location>
</feature>
<gene>
    <name evidence="2" type="ORF">ADUPG1_001170</name>
</gene>
<dbReference type="Proteomes" id="UP001057375">
    <property type="component" value="Unassembled WGS sequence"/>
</dbReference>
<accession>A0ABQ5KEU9</accession>
<reference evidence="2" key="1">
    <citation type="submission" date="2022-03" db="EMBL/GenBank/DDBJ databases">
        <title>Draft genome sequence of Aduncisulcus paluster, a free-living microaerophilic Fornicata.</title>
        <authorList>
            <person name="Yuyama I."/>
            <person name="Kume K."/>
            <person name="Tamura T."/>
            <person name="Inagaki Y."/>
            <person name="Hashimoto T."/>
        </authorList>
    </citation>
    <scope>NUCLEOTIDE SEQUENCE</scope>
    <source>
        <strain evidence="2">NY0171</strain>
    </source>
</reference>
<name>A0ABQ5KEU9_9EUKA</name>
<keyword evidence="3" id="KW-1185">Reference proteome</keyword>
<evidence type="ECO:0000256" key="1">
    <source>
        <dbReference type="SAM" id="MobiDB-lite"/>
    </source>
</evidence>
<comment type="caution">
    <text evidence="2">The sequence shown here is derived from an EMBL/GenBank/DDBJ whole genome shotgun (WGS) entry which is preliminary data.</text>
</comment>
<feature type="region of interest" description="Disordered" evidence="1">
    <location>
        <begin position="1"/>
        <end position="102"/>
    </location>
</feature>
<dbReference type="EMBL" id="BQXS01000827">
    <property type="protein sequence ID" value="GKT29386.1"/>
    <property type="molecule type" value="Genomic_DNA"/>
</dbReference>
<feature type="compositionally biased region" description="Acidic residues" evidence="1">
    <location>
        <begin position="45"/>
        <end position="54"/>
    </location>
</feature>
<feature type="compositionally biased region" description="Basic and acidic residues" evidence="1">
    <location>
        <begin position="8"/>
        <end position="44"/>
    </location>
</feature>
<proteinExistence type="predicted"/>
<organism evidence="2 3">
    <name type="scientific">Aduncisulcus paluster</name>
    <dbReference type="NCBI Taxonomy" id="2918883"/>
    <lineage>
        <taxon>Eukaryota</taxon>
        <taxon>Metamonada</taxon>
        <taxon>Carpediemonas-like organisms</taxon>
        <taxon>Aduncisulcus</taxon>
    </lineage>
</organism>
<evidence type="ECO:0000313" key="2">
    <source>
        <dbReference type="EMBL" id="GKT29386.1"/>
    </source>
</evidence>
<evidence type="ECO:0000313" key="3">
    <source>
        <dbReference type="Proteomes" id="UP001057375"/>
    </source>
</evidence>
<sequence>SQMRRRAHTDVMVRKRLERMEEEERQRKKQIEEAEQHDREIMQREEEEEEEEEEIERKGEVLPTKPQLHPSNKELEKTNQITQAIPSENAGKRVLSHLEPTH</sequence>